<protein>
    <submittedName>
        <fullName evidence="1">Uncharacterized protein</fullName>
    </submittedName>
</protein>
<reference evidence="1 2" key="1">
    <citation type="submission" date="2017-11" db="EMBL/GenBank/DDBJ databases">
        <title>De-novo sequencing of pomegranate (Punica granatum L.) genome.</title>
        <authorList>
            <person name="Akparov Z."/>
            <person name="Amiraslanov A."/>
            <person name="Hajiyeva S."/>
            <person name="Abbasov M."/>
            <person name="Kaur K."/>
            <person name="Hamwieh A."/>
            <person name="Solovyev V."/>
            <person name="Salamov A."/>
            <person name="Braich B."/>
            <person name="Kosarev P."/>
            <person name="Mahmoud A."/>
            <person name="Hajiyev E."/>
            <person name="Babayeva S."/>
            <person name="Izzatullayeva V."/>
            <person name="Mammadov A."/>
            <person name="Mammadov A."/>
            <person name="Sharifova S."/>
            <person name="Ojaghi J."/>
            <person name="Eynullazada K."/>
            <person name="Bayramov B."/>
            <person name="Abdulazimova A."/>
            <person name="Shahmuradov I."/>
        </authorList>
    </citation>
    <scope>NUCLEOTIDE SEQUENCE [LARGE SCALE GENOMIC DNA]</scope>
    <source>
        <strain evidence="2">cv. AG2017</strain>
        <tissue evidence="1">Leaf</tissue>
    </source>
</reference>
<keyword evidence="2" id="KW-1185">Reference proteome</keyword>
<dbReference type="EMBL" id="PGOL01000148">
    <property type="protein sequence ID" value="PKI75832.1"/>
    <property type="molecule type" value="Genomic_DNA"/>
</dbReference>
<proteinExistence type="predicted"/>
<gene>
    <name evidence="1" type="ORF">CRG98_003747</name>
</gene>
<dbReference type="Proteomes" id="UP000233551">
    <property type="component" value="Unassembled WGS sequence"/>
</dbReference>
<evidence type="ECO:0000313" key="2">
    <source>
        <dbReference type="Proteomes" id="UP000233551"/>
    </source>
</evidence>
<evidence type="ECO:0000313" key="1">
    <source>
        <dbReference type="EMBL" id="PKI75832.1"/>
    </source>
</evidence>
<sequence>MAHEGPRVPSLGLGRGFPWLDRGLDVSLTSFLATSRHGKESGKWQEGRVTWLDTKGSRYPRGSGYGNLEKTGLARRLRPRHDARSGSLDS</sequence>
<name>A0A2I0L562_PUNGR</name>
<dbReference type="AlphaFoldDB" id="A0A2I0L562"/>
<accession>A0A2I0L562</accession>
<comment type="caution">
    <text evidence="1">The sequence shown here is derived from an EMBL/GenBank/DDBJ whole genome shotgun (WGS) entry which is preliminary data.</text>
</comment>
<organism evidence="1 2">
    <name type="scientific">Punica granatum</name>
    <name type="common">Pomegranate</name>
    <dbReference type="NCBI Taxonomy" id="22663"/>
    <lineage>
        <taxon>Eukaryota</taxon>
        <taxon>Viridiplantae</taxon>
        <taxon>Streptophyta</taxon>
        <taxon>Embryophyta</taxon>
        <taxon>Tracheophyta</taxon>
        <taxon>Spermatophyta</taxon>
        <taxon>Magnoliopsida</taxon>
        <taxon>eudicotyledons</taxon>
        <taxon>Gunneridae</taxon>
        <taxon>Pentapetalae</taxon>
        <taxon>rosids</taxon>
        <taxon>malvids</taxon>
        <taxon>Myrtales</taxon>
        <taxon>Lythraceae</taxon>
        <taxon>Punica</taxon>
    </lineage>
</organism>